<gene>
    <name evidence="2" type="ORF">MANES_10G096700</name>
</gene>
<dbReference type="EMBL" id="CM004396">
    <property type="protein sequence ID" value="OAY39468.1"/>
    <property type="molecule type" value="Genomic_DNA"/>
</dbReference>
<protein>
    <submittedName>
        <fullName evidence="2">Uncharacterized protein</fullName>
    </submittedName>
</protein>
<evidence type="ECO:0000256" key="1">
    <source>
        <dbReference type="SAM" id="MobiDB-lite"/>
    </source>
</evidence>
<dbReference type="AlphaFoldDB" id="A0A251K0K4"/>
<evidence type="ECO:0000313" key="2">
    <source>
        <dbReference type="EMBL" id="OAY39462.1"/>
    </source>
</evidence>
<feature type="region of interest" description="Disordered" evidence="1">
    <location>
        <begin position="389"/>
        <end position="421"/>
    </location>
</feature>
<dbReference type="PANTHER" id="PTHR34222:SF37">
    <property type="entry name" value="RETROTRANSPOSON GAG DOMAIN-CONTAINING PROTEIN"/>
    <property type="match status" value="1"/>
</dbReference>
<dbReference type="OrthoDB" id="1694758at2759"/>
<name>A0A251K0K4_MANES</name>
<feature type="region of interest" description="Disordered" evidence="1">
    <location>
        <begin position="496"/>
        <end position="561"/>
    </location>
</feature>
<feature type="compositionally biased region" description="Polar residues" evidence="1">
    <location>
        <begin position="389"/>
        <end position="399"/>
    </location>
</feature>
<reference evidence="2" key="1">
    <citation type="submission" date="2016-02" db="EMBL/GenBank/DDBJ databases">
        <title>WGS assembly of Manihot esculenta.</title>
        <authorList>
            <person name="Bredeson J.V."/>
            <person name="Prochnik S.E."/>
            <person name="Lyons J.B."/>
            <person name="Schmutz J."/>
            <person name="Grimwood J."/>
            <person name="Vrebalov J."/>
            <person name="Bart R.S."/>
            <person name="Amuge T."/>
            <person name="Ferguson M.E."/>
            <person name="Green R."/>
            <person name="Putnam N."/>
            <person name="Stites J."/>
            <person name="Rounsley S."/>
            <person name="Rokhsar D.S."/>
        </authorList>
    </citation>
    <scope>NUCLEOTIDE SEQUENCE [LARGE SCALE GENOMIC DNA]</scope>
    <source>
        <tissue evidence="2">Leaf</tissue>
    </source>
</reference>
<accession>A0A251K0K4</accession>
<sequence>MSEVAETSNISVAPLTNNNKSVSMGELQNIHDAAQIYQIKTKISATKQGNRSVTEYSNCLKSLWQEMDHYQWIQMKCSEDAAIHKRYVEEDRIYNLLAGLNIKFDALRAQVLGKEELPSLDEVIAIFLAEEGRRGVTIETQRVESSALVSRNTTTKNYSFEQHVGESNGQAELSKLFNKDSLWCTWCKKPRHTKEKCWILHGKPQAMNKTHSKKGGQSNGQRQVHMAITDSWNEDPTHVEFNKEEIEKLKGTPAIQAAGPPAPACSAPPQPDTTSFSHLAVNQAPSPVLIQNGDGGGSLLGTISQGVGSPLAHTNTDTMLGPGVDSAWAHNTTTDVLGSGVGSALAQTTTHDVLGFGVGSALVETTTNDSLGSGVCSALALTTMDDMSSSGVGSASTHTTTDDALVPVDQDPPAPEKSGGASLLGTIGQGLFSIGVASALVHKAIDVALGPGVVSDLAHTTLDIYANQHDNTVSAKAAAAVGVSIGLCKYLGSGNQATGGREAPNSQKKFNSKHSYGRGKPPARGGRHGASTGQRQGTFNRHPQAHSGAPKFKKQPGGSKP</sequence>
<organism evidence="2">
    <name type="scientific">Manihot esculenta</name>
    <name type="common">Cassava</name>
    <name type="synonym">Jatropha manihot</name>
    <dbReference type="NCBI Taxonomy" id="3983"/>
    <lineage>
        <taxon>Eukaryota</taxon>
        <taxon>Viridiplantae</taxon>
        <taxon>Streptophyta</taxon>
        <taxon>Embryophyta</taxon>
        <taxon>Tracheophyta</taxon>
        <taxon>Spermatophyta</taxon>
        <taxon>Magnoliopsida</taxon>
        <taxon>eudicotyledons</taxon>
        <taxon>Gunneridae</taxon>
        <taxon>Pentapetalae</taxon>
        <taxon>rosids</taxon>
        <taxon>fabids</taxon>
        <taxon>Malpighiales</taxon>
        <taxon>Euphorbiaceae</taxon>
        <taxon>Crotonoideae</taxon>
        <taxon>Manihoteae</taxon>
        <taxon>Manihot</taxon>
    </lineage>
</organism>
<feature type="compositionally biased region" description="Polar residues" evidence="1">
    <location>
        <begin position="496"/>
        <end position="509"/>
    </location>
</feature>
<proteinExistence type="predicted"/>
<dbReference type="EMBL" id="CM004396">
    <property type="protein sequence ID" value="OAY39462.1"/>
    <property type="molecule type" value="Genomic_DNA"/>
</dbReference>
<dbReference type="PANTHER" id="PTHR34222">
    <property type="entry name" value="GAG_PRE-INTEGRS DOMAIN-CONTAINING PROTEIN"/>
    <property type="match status" value="1"/>
</dbReference>
<feature type="compositionally biased region" description="Polar residues" evidence="1">
    <location>
        <begin position="531"/>
        <end position="541"/>
    </location>
</feature>